<reference evidence="1" key="1">
    <citation type="submission" date="2016-10" db="EMBL/GenBank/DDBJ databases">
        <title>Sequence of Gallionella enrichment culture.</title>
        <authorList>
            <person name="Poehlein A."/>
            <person name="Muehling M."/>
            <person name="Daniel R."/>
        </authorList>
    </citation>
    <scope>NUCLEOTIDE SEQUENCE</scope>
</reference>
<dbReference type="EMBL" id="MLJW01007083">
    <property type="protein sequence ID" value="OIQ65758.1"/>
    <property type="molecule type" value="Genomic_DNA"/>
</dbReference>
<accession>A0A1J5P3L7</accession>
<evidence type="ECO:0000313" key="1">
    <source>
        <dbReference type="EMBL" id="OIQ65758.1"/>
    </source>
</evidence>
<comment type="caution">
    <text evidence="1">The sequence shown here is derived from an EMBL/GenBank/DDBJ whole genome shotgun (WGS) entry which is preliminary data.</text>
</comment>
<organism evidence="1">
    <name type="scientific">mine drainage metagenome</name>
    <dbReference type="NCBI Taxonomy" id="410659"/>
    <lineage>
        <taxon>unclassified sequences</taxon>
        <taxon>metagenomes</taxon>
        <taxon>ecological metagenomes</taxon>
    </lineage>
</organism>
<name>A0A1J5P3L7_9ZZZZ</name>
<proteinExistence type="predicted"/>
<gene>
    <name evidence="1" type="ORF">GALL_526800</name>
</gene>
<sequence length="50" mass="5737">MARLAHRHRDRKRFGFGIFRFDHGEVCHAERNLPGDVGLGQSPLPLRGRV</sequence>
<protein>
    <submittedName>
        <fullName evidence="1">Uncharacterized protein</fullName>
    </submittedName>
</protein>
<dbReference type="AlphaFoldDB" id="A0A1J5P3L7"/>